<dbReference type="AlphaFoldDB" id="A0A9P8W8E8"/>
<sequence>MIRPDGLPEPPWNGSNIVLPLTQFPRAIWNMYHMINFEIVSAPPVRGSLQKHFLATCTQALASSVTKETLLASGFPDTPANRNVLRKTYANLLKEHGLTYQFRHQSYMEKLSILWVAIIKQAEHSGLVSGPDENGIPSFAGT</sequence>
<evidence type="ECO:0000313" key="2">
    <source>
        <dbReference type="Proteomes" id="UP000777438"/>
    </source>
</evidence>
<dbReference type="Proteomes" id="UP000777438">
    <property type="component" value="Unassembled WGS sequence"/>
</dbReference>
<keyword evidence="2" id="KW-1185">Reference proteome</keyword>
<dbReference type="OrthoDB" id="5103128at2759"/>
<name>A0A9P8W8E8_9HYPO</name>
<proteinExistence type="predicted"/>
<dbReference type="EMBL" id="JAGPYM010000006">
    <property type="protein sequence ID" value="KAH6893097.1"/>
    <property type="molecule type" value="Genomic_DNA"/>
</dbReference>
<gene>
    <name evidence="1" type="ORF">B0T10DRAFT_457210</name>
</gene>
<evidence type="ECO:0000313" key="1">
    <source>
        <dbReference type="EMBL" id="KAH6893097.1"/>
    </source>
</evidence>
<comment type="caution">
    <text evidence="1">The sequence shown here is derived from an EMBL/GenBank/DDBJ whole genome shotgun (WGS) entry which is preliminary data.</text>
</comment>
<organism evidence="1 2">
    <name type="scientific">Thelonectria olida</name>
    <dbReference type="NCBI Taxonomy" id="1576542"/>
    <lineage>
        <taxon>Eukaryota</taxon>
        <taxon>Fungi</taxon>
        <taxon>Dikarya</taxon>
        <taxon>Ascomycota</taxon>
        <taxon>Pezizomycotina</taxon>
        <taxon>Sordariomycetes</taxon>
        <taxon>Hypocreomycetidae</taxon>
        <taxon>Hypocreales</taxon>
        <taxon>Nectriaceae</taxon>
        <taxon>Thelonectria</taxon>
    </lineage>
</organism>
<protein>
    <submittedName>
        <fullName evidence="1">Uncharacterized protein</fullName>
    </submittedName>
</protein>
<accession>A0A9P8W8E8</accession>
<reference evidence="1 2" key="1">
    <citation type="journal article" date="2021" name="Nat. Commun.">
        <title>Genetic determinants of endophytism in the Arabidopsis root mycobiome.</title>
        <authorList>
            <person name="Mesny F."/>
            <person name="Miyauchi S."/>
            <person name="Thiergart T."/>
            <person name="Pickel B."/>
            <person name="Atanasova L."/>
            <person name="Karlsson M."/>
            <person name="Huettel B."/>
            <person name="Barry K.W."/>
            <person name="Haridas S."/>
            <person name="Chen C."/>
            <person name="Bauer D."/>
            <person name="Andreopoulos W."/>
            <person name="Pangilinan J."/>
            <person name="LaButti K."/>
            <person name="Riley R."/>
            <person name="Lipzen A."/>
            <person name="Clum A."/>
            <person name="Drula E."/>
            <person name="Henrissat B."/>
            <person name="Kohler A."/>
            <person name="Grigoriev I.V."/>
            <person name="Martin F.M."/>
            <person name="Hacquard S."/>
        </authorList>
    </citation>
    <scope>NUCLEOTIDE SEQUENCE [LARGE SCALE GENOMIC DNA]</scope>
    <source>
        <strain evidence="1 2">MPI-CAGE-CH-0241</strain>
    </source>
</reference>